<reference evidence="2" key="1">
    <citation type="submission" date="2018-02" db="EMBL/GenBank/DDBJ databases">
        <title>Rhizophora mucronata_Transcriptome.</title>
        <authorList>
            <person name="Meera S.P."/>
            <person name="Sreeshan A."/>
            <person name="Augustine A."/>
        </authorList>
    </citation>
    <scope>NUCLEOTIDE SEQUENCE</scope>
    <source>
        <tissue evidence="2">Leaf</tissue>
    </source>
</reference>
<evidence type="ECO:0000313" key="2">
    <source>
        <dbReference type="EMBL" id="MBX23883.1"/>
    </source>
</evidence>
<dbReference type="AlphaFoldDB" id="A0A2P2M0X5"/>
<feature type="chain" id="PRO_5015187014" evidence="1">
    <location>
        <begin position="29"/>
        <end position="52"/>
    </location>
</feature>
<keyword evidence="1" id="KW-0732">Signal</keyword>
<accession>A0A2P2M0X5</accession>
<proteinExistence type="predicted"/>
<name>A0A2P2M0X5_RHIMU</name>
<sequence>MRQSGWCKTILRSHFLQAVLLVLPGSWLQKVPCSKLCLCCQICIHEGEIQRG</sequence>
<organism evidence="2">
    <name type="scientific">Rhizophora mucronata</name>
    <name type="common">Asiatic mangrove</name>
    <dbReference type="NCBI Taxonomy" id="61149"/>
    <lineage>
        <taxon>Eukaryota</taxon>
        <taxon>Viridiplantae</taxon>
        <taxon>Streptophyta</taxon>
        <taxon>Embryophyta</taxon>
        <taxon>Tracheophyta</taxon>
        <taxon>Spermatophyta</taxon>
        <taxon>Magnoliopsida</taxon>
        <taxon>eudicotyledons</taxon>
        <taxon>Gunneridae</taxon>
        <taxon>Pentapetalae</taxon>
        <taxon>rosids</taxon>
        <taxon>fabids</taxon>
        <taxon>Malpighiales</taxon>
        <taxon>Rhizophoraceae</taxon>
        <taxon>Rhizophora</taxon>
    </lineage>
</organism>
<protein>
    <submittedName>
        <fullName evidence="2">Uncharacterized protein</fullName>
    </submittedName>
</protein>
<evidence type="ECO:0000256" key="1">
    <source>
        <dbReference type="SAM" id="SignalP"/>
    </source>
</evidence>
<feature type="signal peptide" evidence="1">
    <location>
        <begin position="1"/>
        <end position="28"/>
    </location>
</feature>
<dbReference type="EMBL" id="GGEC01043399">
    <property type="protein sequence ID" value="MBX23883.1"/>
    <property type="molecule type" value="Transcribed_RNA"/>
</dbReference>